<evidence type="ECO:0000259" key="2">
    <source>
        <dbReference type="PROSITE" id="PS50975"/>
    </source>
</evidence>
<sequence>MTIAIQPDDYGPGDASSPIWSRLLSEAGHQVRTVDVYRADILEQLEGCDAFMWRHVHAPHMRQVARRLLPVVERELGLTVYPDQQTCWHYDDKIAQSHLLKAAGIPIPRTWVWYDKGAALAWAAQACYPVVLKLWSGAGSTNVRLVSSASEAVHWIERLFGHGVETLDETPPVLRHRVKHALRALLALDEPHPWELHKDYVLFQEFLPGNDYDTRVTIIGNRAFGYRRHNRPGDFRASGSGNFSVEPGLITPEAVRLAFRVAEKLGTQSVALDLLLRDGAPVVGEISYTYVSWMVHSCPGHWDGELNWHPGQMWPEQAQIEDLLARLEERTP</sequence>
<keyword evidence="1" id="KW-0547">Nucleotide-binding</keyword>
<name>A0ABX8JNR5_9BACT</name>
<dbReference type="PROSITE" id="PS50975">
    <property type="entry name" value="ATP_GRASP"/>
    <property type="match status" value="1"/>
</dbReference>
<dbReference type="PANTHER" id="PTHR21621">
    <property type="entry name" value="RIBOSOMAL PROTEIN S6 MODIFICATION PROTEIN"/>
    <property type="match status" value="1"/>
</dbReference>
<gene>
    <name evidence="3" type="ORF">KP005_07070</name>
</gene>
<evidence type="ECO:0000313" key="3">
    <source>
        <dbReference type="EMBL" id="QWV99037.1"/>
    </source>
</evidence>
<keyword evidence="1" id="KW-0067">ATP-binding</keyword>
<feature type="domain" description="ATP-grasp" evidence="2">
    <location>
        <begin position="97"/>
        <end position="329"/>
    </location>
</feature>
<dbReference type="EMBL" id="CP076724">
    <property type="protein sequence ID" value="QWV99037.1"/>
    <property type="molecule type" value="Genomic_DNA"/>
</dbReference>
<dbReference type="Pfam" id="PF08443">
    <property type="entry name" value="RimK"/>
    <property type="match status" value="1"/>
</dbReference>
<accession>A0ABX8JNR5</accession>
<protein>
    <recommendedName>
        <fullName evidence="2">ATP-grasp domain-containing protein</fullName>
    </recommendedName>
</protein>
<dbReference type="PANTHER" id="PTHR21621:SF0">
    <property type="entry name" value="BETA-CITRYLGLUTAMATE SYNTHASE B-RELATED"/>
    <property type="match status" value="1"/>
</dbReference>
<evidence type="ECO:0000256" key="1">
    <source>
        <dbReference type="PROSITE-ProRule" id="PRU00409"/>
    </source>
</evidence>
<evidence type="ECO:0000313" key="4">
    <source>
        <dbReference type="Proteomes" id="UP000683493"/>
    </source>
</evidence>
<dbReference type="InterPro" id="IPR011761">
    <property type="entry name" value="ATP-grasp"/>
</dbReference>
<organism evidence="3 4">
    <name type="scientific">Geomonas diazotrophica</name>
    <dbReference type="NCBI Taxonomy" id="2843197"/>
    <lineage>
        <taxon>Bacteria</taxon>
        <taxon>Pseudomonadati</taxon>
        <taxon>Thermodesulfobacteriota</taxon>
        <taxon>Desulfuromonadia</taxon>
        <taxon>Geobacterales</taxon>
        <taxon>Geobacteraceae</taxon>
        <taxon>Geomonas</taxon>
    </lineage>
</organism>
<dbReference type="InterPro" id="IPR013651">
    <property type="entry name" value="ATP-grasp_RimK-type"/>
</dbReference>
<dbReference type="Proteomes" id="UP000683493">
    <property type="component" value="Chromosome"/>
</dbReference>
<keyword evidence="4" id="KW-1185">Reference proteome</keyword>
<reference evidence="3 4" key="1">
    <citation type="submission" date="2021-06" db="EMBL/GenBank/DDBJ databases">
        <title>Gemonas diversity in paddy soil.</title>
        <authorList>
            <person name="Liu G."/>
        </authorList>
    </citation>
    <scope>NUCLEOTIDE SEQUENCE [LARGE SCALE GENOMIC DNA]</scope>
    <source>
        <strain evidence="3 4">RG29</strain>
    </source>
</reference>
<proteinExistence type="predicted"/>